<keyword evidence="2" id="KW-1185">Reference proteome</keyword>
<accession>A0ABN1TQE2</accession>
<comment type="caution">
    <text evidence="1">The sequence shown here is derived from an EMBL/GenBank/DDBJ whole genome shotgun (WGS) entry which is preliminary data.</text>
</comment>
<reference evidence="1 2" key="1">
    <citation type="journal article" date="2019" name="Int. J. Syst. Evol. Microbiol.">
        <title>The Global Catalogue of Microorganisms (GCM) 10K type strain sequencing project: providing services to taxonomists for standard genome sequencing and annotation.</title>
        <authorList>
            <consortium name="The Broad Institute Genomics Platform"/>
            <consortium name="The Broad Institute Genome Sequencing Center for Infectious Disease"/>
            <person name="Wu L."/>
            <person name="Ma J."/>
        </authorList>
    </citation>
    <scope>NUCLEOTIDE SEQUENCE [LARGE SCALE GENOMIC DNA]</scope>
    <source>
        <strain evidence="1 2">JCM 13008</strain>
    </source>
</reference>
<dbReference type="EMBL" id="BAAALG010000005">
    <property type="protein sequence ID" value="GAA1098066.1"/>
    <property type="molecule type" value="Genomic_DNA"/>
</dbReference>
<name>A0ABN1TQE2_9ACTN</name>
<protein>
    <submittedName>
        <fullName evidence="1">Uncharacterized protein</fullName>
    </submittedName>
</protein>
<dbReference type="Proteomes" id="UP001501581">
    <property type="component" value="Unassembled WGS sequence"/>
</dbReference>
<evidence type="ECO:0000313" key="2">
    <source>
        <dbReference type="Proteomes" id="UP001501581"/>
    </source>
</evidence>
<sequence>MLTSNSLNGATRSPPRTLRGTCMDLVEPIAGRVRPMGVMTVSRSIVATAACTILSSCASGTGGEGHCESRYDGSMTAPTWVSLMDAMVESREWGRVASTRIQAKGVDVGAGDQDAVRVVDLLDHQGRRLVQVDVWRTDAGSWSAGVWSQCIG</sequence>
<evidence type="ECO:0000313" key="1">
    <source>
        <dbReference type="EMBL" id="GAA1098066.1"/>
    </source>
</evidence>
<organism evidence="1 2">
    <name type="scientific">Nocardioides dubius</name>
    <dbReference type="NCBI Taxonomy" id="317019"/>
    <lineage>
        <taxon>Bacteria</taxon>
        <taxon>Bacillati</taxon>
        <taxon>Actinomycetota</taxon>
        <taxon>Actinomycetes</taxon>
        <taxon>Propionibacteriales</taxon>
        <taxon>Nocardioidaceae</taxon>
        <taxon>Nocardioides</taxon>
    </lineage>
</organism>
<gene>
    <name evidence="1" type="ORF">GCM10009668_14290</name>
</gene>
<proteinExistence type="predicted"/>